<dbReference type="RefSeq" id="WP_197309310.1">
    <property type="nucleotide sequence ID" value="NZ_JADZLT010000016.1"/>
</dbReference>
<dbReference type="Gene3D" id="1.25.40.10">
    <property type="entry name" value="Tetratricopeptide repeat domain"/>
    <property type="match status" value="1"/>
</dbReference>
<dbReference type="SUPFAM" id="SSF53448">
    <property type="entry name" value="Nucleotide-diphospho-sugar transferases"/>
    <property type="match status" value="1"/>
</dbReference>
<keyword evidence="2" id="KW-1185">Reference proteome</keyword>
<dbReference type="PANTHER" id="PTHR32385:SF15">
    <property type="entry name" value="INOSITOL PHOSPHOCERAMIDE MANNOSYLTRANSFERASE 1"/>
    <property type="match status" value="1"/>
</dbReference>
<dbReference type="AlphaFoldDB" id="A0A931HYI9"/>
<accession>A0A931HYI9</accession>
<dbReference type="SMART" id="SM00028">
    <property type="entry name" value="TPR"/>
    <property type="match status" value="6"/>
</dbReference>
<evidence type="ECO:0008006" key="3">
    <source>
        <dbReference type="Google" id="ProtNLM"/>
    </source>
</evidence>
<dbReference type="InterPro" id="IPR011990">
    <property type="entry name" value="TPR-like_helical_dom_sf"/>
</dbReference>
<protein>
    <recommendedName>
        <fullName evidence="3">Tetratricopeptide repeat protein</fullName>
    </recommendedName>
</protein>
<evidence type="ECO:0000313" key="1">
    <source>
        <dbReference type="EMBL" id="MBH0236202.1"/>
    </source>
</evidence>
<dbReference type="GO" id="GO:0016020">
    <property type="term" value="C:membrane"/>
    <property type="evidence" value="ECO:0007669"/>
    <property type="project" value="GOC"/>
</dbReference>
<dbReference type="GO" id="GO:0051999">
    <property type="term" value="P:mannosyl-inositol phosphorylceramide biosynthetic process"/>
    <property type="evidence" value="ECO:0007669"/>
    <property type="project" value="TreeGrafter"/>
</dbReference>
<sequence>MAIGTGPAALARMAAVDTLVAAGDLDGALAHVDERLAHRPGDAAFQLRRGVLLRRLHQHGESLAQLSALFERFPDDVEVRLELAAARRMAGDGDGSMRLYAEVLAEAPANRAALIGRIDTALHFQLTDAALRHALAGLAVLPGHVGLAVKLGVVLRKLQRHDESRAHLAALAARHPDNLAVRHELAAACRMTGDRAASMGLYDRTLATDPGNRDALVGRVDTAAHFGRVDEALAHAEAGLARRPAELKLLVKKGVMLRELGRLDACVAHFADLVARRPGNLWFRHELAAAKRQMGDREASLRLYDETLRTLPGHRVARLGRLDTAVRLAGSDEIERELCAALGALGAATSDAGRIGAASLVCRALAGLSSDRAGVVLRAQRDLLAAARDLLPGNLLWSVYEIADLLGLGADYAPFAASLLARETIGPGEARRILMKIFEVGLPGWPDIGAFVETRIPPGDRQLFALERRALEGGAAAALAARPRVPGRRRPASEVLLLSRLLVRVGRPRRAARYLGLAARQAPHDATLFRAHVRALLACGAGELAAARLAARLAEGADLSPDWLAALSDGLAEHGDLEGARSLIERHRNGQLPPRLQHTYINVLFGLGDTVAAAAEIARFRDAGMNKHAAHFAPSLLGLLAADALMQDADPAAEPEFALVSPAMRTVRDWRQRPPAGARPAAGPVPRKIVQYWNDPVPPAEIAAIMRSWEAAAGFAYHCFDRARALGFLRERLGIDWAKALKHAVSPAEESDYFRLCYLMLEGGLYADCDDWLTGDAEALAGGSPGLTVMLEPRGTIGNNLIVAAPRHPVLVWAAAAARRALLERHNDSTWTKTGPGLLTRAVAHYLTRSDAAGTPPDVAIPHRWQLAAHVSFHVPLPYKRSRGYWNRQSMAGDLAHFGAAFRAVAGG</sequence>
<dbReference type="SUPFAM" id="SSF48452">
    <property type="entry name" value="TPR-like"/>
    <property type="match status" value="1"/>
</dbReference>
<gene>
    <name evidence="1" type="ORF">I5731_00050</name>
</gene>
<proteinExistence type="predicted"/>
<dbReference type="Proteomes" id="UP000631694">
    <property type="component" value="Unassembled WGS sequence"/>
</dbReference>
<dbReference type="PANTHER" id="PTHR32385">
    <property type="entry name" value="MANNOSYL PHOSPHORYLINOSITOL CERAMIDE SYNTHASE"/>
    <property type="match status" value="1"/>
</dbReference>
<dbReference type="GO" id="GO:0000030">
    <property type="term" value="F:mannosyltransferase activity"/>
    <property type="evidence" value="ECO:0007669"/>
    <property type="project" value="TreeGrafter"/>
</dbReference>
<dbReference type="Pfam" id="PF13174">
    <property type="entry name" value="TPR_6"/>
    <property type="match status" value="1"/>
</dbReference>
<dbReference type="InterPro" id="IPR029044">
    <property type="entry name" value="Nucleotide-diphossugar_trans"/>
</dbReference>
<dbReference type="EMBL" id="JADZLT010000016">
    <property type="protein sequence ID" value="MBH0236202.1"/>
    <property type="molecule type" value="Genomic_DNA"/>
</dbReference>
<dbReference type="InterPro" id="IPR051706">
    <property type="entry name" value="Glycosyltransferase_domain"/>
</dbReference>
<comment type="caution">
    <text evidence="1">The sequence shown here is derived from an EMBL/GenBank/DDBJ whole genome shotgun (WGS) entry which is preliminary data.</text>
</comment>
<dbReference type="Gene3D" id="3.90.550.20">
    <property type="match status" value="1"/>
</dbReference>
<name>A0A931HYI9_9HYPH</name>
<evidence type="ECO:0000313" key="2">
    <source>
        <dbReference type="Proteomes" id="UP000631694"/>
    </source>
</evidence>
<reference evidence="1" key="1">
    <citation type="submission" date="2020-12" db="EMBL/GenBank/DDBJ databases">
        <title>Methylobrevis albus sp. nov., isolated from fresh water lack sediment.</title>
        <authorList>
            <person name="Zou Q."/>
        </authorList>
    </citation>
    <scope>NUCLEOTIDE SEQUENCE</scope>
    <source>
        <strain evidence="1">L22</strain>
    </source>
</reference>
<dbReference type="InterPro" id="IPR019734">
    <property type="entry name" value="TPR_rpt"/>
</dbReference>
<organism evidence="1 2">
    <name type="scientific">Methylobrevis albus</name>
    <dbReference type="NCBI Taxonomy" id="2793297"/>
    <lineage>
        <taxon>Bacteria</taxon>
        <taxon>Pseudomonadati</taxon>
        <taxon>Pseudomonadota</taxon>
        <taxon>Alphaproteobacteria</taxon>
        <taxon>Hyphomicrobiales</taxon>
        <taxon>Pleomorphomonadaceae</taxon>
        <taxon>Methylobrevis</taxon>
    </lineage>
</organism>